<dbReference type="Proteomes" id="UP000019028">
    <property type="component" value="Chromosome"/>
</dbReference>
<protein>
    <submittedName>
        <fullName evidence="1">Ornithine cyclodeaminase/mu-crystallin</fullName>
    </submittedName>
</protein>
<gene>
    <name evidence="1" type="ORF">Sant_2254</name>
</gene>
<dbReference type="AlphaFoldDB" id="W0HU64"/>
<proteinExistence type="predicted"/>
<dbReference type="InterPro" id="IPR003462">
    <property type="entry name" value="ODC_Mu_crystall"/>
</dbReference>
<dbReference type="SUPFAM" id="SSF51735">
    <property type="entry name" value="NAD(P)-binding Rossmann-fold domains"/>
    <property type="match status" value="1"/>
</dbReference>
<dbReference type="InterPro" id="IPR023401">
    <property type="entry name" value="ODC_N"/>
</dbReference>
<dbReference type="Gene3D" id="3.40.50.720">
    <property type="entry name" value="NAD(P)-binding Rossmann-like Domain"/>
    <property type="match status" value="1"/>
</dbReference>
<organism evidence="1 2">
    <name type="scientific">Sodalis praecaptivus</name>
    <dbReference type="NCBI Taxonomy" id="1239307"/>
    <lineage>
        <taxon>Bacteria</taxon>
        <taxon>Pseudomonadati</taxon>
        <taxon>Pseudomonadota</taxon>
        <taxon>Gammaproteobacteria</taxon>
        <taxon>Enterobacterales</taxon>
        <taxon>Bruguierivoracaceae</taxon>
        <taxon>Sodalis</taxon>
    </lineage>
</organism>
<dbReference type="Gene3D" id="3.30.1780.10">
    <property type="entry name" value="ornithine cyclodeaminase, domain 1"/>
    <property type="match status" value="1"/>
</dbReference>
<name>W0HU64_9GAMM</name>
<dbReference type="PIRSF" id="PIRSF001439">
    <property type="entry name" value="CryM"/>
    <property type="match status" value="1"/>
</dbReference>
<accession>W0HU64</accession>
<evidence type="ECO:0000313" key="1">
    <source>
        <dbReference type="EMBL" id="AHF77299.1"/>
    </source>
</evidence>
<reference evidence="1 2" key="1">
    <citation type="journal article" date="2014" name="Genome Biol. Evol.">
        <title>Genome degeneration and adaptation in a nascent stage of symbiosis.</title>
        <authorList>
            <person name="Oakeson K.F."/>
            <person name="Gil R."/>
            <person name="Clayton A.L."/>
            <person name="Dunn D.M."/>
            <person name="von Niederhausern A.C."/>
            <person name="Hamil C."/>
            <person name="Aoyagi A."/>
            <person name="Duval B."/>
            <person name="Baca A."/>
            <person name="Silva F.J."/>
            <person name="Vallier A."/>
            <person name="Jackson D.G."/>
            <person name="Latorre A."/>
            <person name="Weiss R.B."/>
            <person name="Heddi A."/>
            <person name="Moya A."/>
            <person name="Dale C."/>
        </authorList>
    </citation>
    <scope>NUCLEOTIDE SEQUENCE [LARGE SCALE GENOMIC DNA]</scope>
    <source>
        <strain evidence="1 2">HS1</strain>
    </source>
</reference>
<dbReference type="NCBIfam" id="NF045512">
    <property type="entry name" value="PyrPipCarbRedLhpI"/>
    <property type="match status" value="1"/>
</dbReference>
<dbReference type="InterPro" id="IPR036291">
    <property type="entry name" value="NAD(P)-bd_dom_sf"/>
</dbReference>
<dbReference type="PANTHER" id="PTHR13812:SF19">
    <property type="entry name" value="KETIMINE REDUCTASE MU-CRYSTALLIN"/>
    <property type="match status" value="1"/>
</dbReference>
<dbReference type="KEGG" id="sod:Sant_2254"/>
<dbReference type="EMBL" id="CP006569">
    <property type="protein sequence ID" value="AHF77299.1"/>
    <property type="molecule type" value="Genomic_DNA"/>
</dbReference>
<sequence length="306" mass="32711">MTPDPYQVFDRKQTADLLPFKPLVEALRQAVADYTAGRILSPERMVVPLNNKGVMLSMPAVAPDLAIHKLVNVVPDNRQLGLPTLHGQVAVFDAQNGVPLFVLDGPEVTGRRTAAVSMLGIIALLPEPPREILLIGSGTQSRYHLLAIAALYPACRVWVRGTSAARAQAFCDELRPLHGDLHPCVSDAIPDNVSVVITLTTSQRPVYNAAARAGLLIIGVGAFKPEMAEIGAVTLSGSDIYLDDPDGARHEAGDLIQANIDWRATFSLAQGLTAPPESTRPIVFKTVGTAAWDLAAGRVAKQRLGK</sequence>
<dbReference type="Pfam" id="PF02423">
    <property type="entry name" value="OCD_Mu_crystall"/>
    <property type="match status" value="1"/>
</dbReference>
<dbReference type="InterPro" id="IPR053444">
    <property type="entry name" value="Pyr2C_reductase-like"/>
</dbReference>
<dbReference type="RefSeq" id="WP_025422433.1">
    <property type="nucleotide sequence ID" value="NZ_CP006569.1"/>
</dbReference>
<dbReference type="NCBIfam" id="NF005603">
    <property type="entry name" value="PRK07340.1"/>
    <property type="match status" value="1"/>
</dbReference>
<dbReference type="PANTHER" id="PTHR13812">
    <property type="entry name" value="KETIMINE REDUCTASE MU-CRYSTALLIN"/>
    <property type="match status" value="1"/>
</dbReference>
<dbReference type="GO" id="GO:0005737">
    <property type="term" value="C:cytoplasm"/>
    <property type="evidence" value="ECO:0007669"/>
    <property type="project" value="TreeGrafter"/>
</dbReference>
<dbReference type="HOGENOM" id="CLU_042088_1_2_6"/>
<keyword evidence="2" id="KW-1185">Reference proteome</keyword>
<dbReference type="OrthoDB" id="9809203at2"/>
<dbReference type="PATRIC" id="fig|1239307.3.peg.2497"/>
<evidence type="ECO:0000313" key="2">
    <source>
        <dbReference type="Proteomes" id="UP000019028"/>
    </source>
</evidence>